<keyword evidence="1" id="KW-0175">Coiled coil</keyword>
<feature type="region of interest" description="Disordered" evidence="2">
    <location>
        <begin position="106"/>
        <end position="127"/>
    </location>
</feature>
<evidence type="ECO:0000313" key="5">
    <source>
        <dbReference type="EMBL" id="KAG0144424.1"/>
    </source>
</evidence>
<dbReference type="GO" id="GO:0032447">
    <property type="term" value="P:protein urmylation"/>
    <property type="evidence" value="ECO:0007669"/>
    <property type="project" value="TreeGrafter"/>
</dbReference>
<proteinExistence type="predicted"/>
<comment type="caution">
    <text evidence="5">The sequence shown here is derived from an EMBL/GenBank/DDBJ whole genome shotgun (WGS) entry which is preliminary data.</text>
</comment>
<feature type="domain" description="THIF-type NAD/FAD binding fold" evidence="4">
    <location>
        <begin position="61"/>
        <end position="106"/>
    </location>
</feature>
<accession>A0A9P6NHX2</accession>
<dbReference type="GO" id="GO:0016779">
    <property type="term" value="F:nucleotidyltransferase activity"/>
    <property type="evidence" value="ECO:0007669"/>
    <property type="project" value="TreeGrafter"/>
</dbReference>
<gene>
    <name evidence="5" type="ORF">CROQUDRAFT_134349</name>
</gene>
<feature type="coiled-coil region" evidence="1">
    <location>
        <begin position="10"/>
        <end position="37"/>
    </location>
</feature>
<evidence type="ECO:0000256" key="1">
    <source>
        <dbReference type="SAM" id="Coils"/>
    </source>
</evidence>
<reference evidence="5" key="1">
    <citation type="submission" date="2013-11" db="EMBL/GenBank/DDBJ databases">
        <title>Genome sequence of the fusiform rust pathogen reveals effectors for host alternation and coevolution with pine.</title>
        <authorList>
            <consortium name="DOE Joint Genome Institute"/>
            <person name="Smith K."/>
            <person name="Pendleton A."/>
            <person name="Kubisiak T."/>
            <person name="Anderson C."/>
            <person name="Salamov A."/>
            <person name="Aerts A."/>
            <person name="Riley R."/>
            <person name="Clum A."/>
            <person name="Lindquist E."/>
            <person name="Ence D."/>
            <person name="Campbell M."/>
            <person name="Kronenberg Z."/>
            <person name="Feau N."/>
            <person name="Dhillon B."/>
            <person name="Hamelin R."/>
            <person name="Burleigh J."/>
            <person name="Smith J."/>
            <person name="Yandell M."/>
            <person name="Nelson C."/>
            <person name="Grigoriev I."/>
            <person name="Davis J."/>
        </authorList>
    </citation>
    <scope>NUCLEOTIDE SEQUENCE</scope>
    <source>
        <strain evidence="5">G11</strain>
    </source>
</reference>
<evidence type="ECO:0000259" key="4">
    <source>
        <dbReference type="Pfam" id="PF00899"/>
    </source>
</evidence>
<dbReference type="OrthoDB" id="3246074at2759"/>
<dbReference type="Proteomes" id="UP000886653">
    <property type="component" value="Unassembled WGS sequence"/>
</dbReference>
<evidence type="ECO:0000256" key="2">
    <source>
        <dbReference type="SAM" id="MobiDB-lite"/>
    </source>
</evidence>
<dbReference type="InterPro" id="IPR045886">
    <property type="entry name" value="ThiF/MoeB/HesA"/>
</dbReference>
<organism evidence="5 6">
    <name type="scientific">Cronartium quercuum f. sp. fusiforme G11</name>
    <dbReference type="NCBI Taxonomy" id="708437"/>
    <lineage>
        <taxon>Eukaryota</taxon>
        <taxon>Fungi</taxon>
        <taxon>Dikarya</taxon>
        <taxon>Basidiomycota</taxon>
        <taxon>Pucciniomycotina</taxon>
        <taxon>Pucciniomycetes</taxon>
        <taxon>Pucciniales</taxon>
        <taxon>Coleosporiaceae</taxon>
        <taxon>Cronartium</taxon>
    </lineage>
</organism>
<dbReference type="GO" id="GO:0002143">
    <property type="term" value="P:tRNA wobble position uridine thiolation"/>
    <property type="evidence" value="ECO:0007669"/>
    <property type="project" value="TreeGrafter"/>
</dbReference>
<evidence type="ECO:0000256" key="3">
    <source>
        <dbReference type="SAM" id="Phobius"/>
    </source>
</evidence>
<dbReference type="InterPro" id="IPR000594">
    <property type="entry name" value="ThiF_NAD_FAD-bd"/>
</dbReference>
<dbReference type="PANTHER" id="PTHR10953:SF102">
    <property type="entry name" value="ADENYLYLTRANSFERASE AND SULFURTRANSFERASE MOCS3"/>
    <property type="match status" value="1"/>
</dbReference>
<dbReference type="Pfam" id="PF00899">
    <property type="entry name" value="ThiF"/>
    <property type="match status" value="1"/>
</dbReference>
<dbReference type="GO" id="GO:0042292">
    <property type="term" value="F:URM1 activating enzyme activity"/>
    <property type="evidence" value="ECO:0007669"/>
    <property type="project" value="TreeGrafter"/>
</dbReference>
<dbReference type="AlphaFoldDB" id="A0A9P6NHX2"/>
<keyword evidence="3" id="KW-1133">Transmembrane helix</keyword>
<protein>
    <recommendedName>
        <fullName evidence="4">THIF-type NAD/FAD binding fold domain-containing protein</fullName>
    </recommendedName>
</protein>
<dbReference type="SUPFAM" id="SSF69572">
    <property type="entry name" value="Activating enzymes of the ubiquitin-like proteins"/>
    <property type="match status" value="1"/>
</dbReference>
<sequence length="127" mass="13774">MSASPKRRTIEEVEVEIERTKLKLHQLQAELHSLTQSPSVQLNSDSAVDGLPLPLEDYLRYGRQMILSKVGLSGQLKLRNASVLVIGAGGLGCPALLYLARAGVGEDPLSSRSPRKDKQVTDGSFGY</sequence>
<dbReference type="PANTHER" id="PTHR10953">
    <property type="entry name" value="UBIQUITIN-ACTIVATING ENZYME E1"/>
    <property type="match status" value="1"/>
</dbReference>
<dbReference type="Gene3D" id="3.40.50.720">
    <property type="entry name" value="NAD(P)-binding Rossmann-like Domain"/>
    <property type="match status" value="1"/>
</dbReference>
<name>A0A9P6NHX2_9BASI</name>
<dbReference type="InterPro" id="IPR035985">
    <property type="entry name" value="Ubiquitin-activating_enz"/>
</dbReference>
<keyword evidence="3" id="KW-0812">Transmembrane</keyword>
<dbReference type="EMBL" id="MU167295">
    <property type="protein sequence ID" value="KAG0144424.1"/>
    <property type="molecule type" value="Genomic_DNA"/>
</dbReference>
<keyword evidence="3" id="KW-0472">Membrane</keyword>
<dbReference type="GO" id="GO:0005737">
    <property type="term" value="C:cytoplasm"/>
    <property type="evidence" value="ECO:0007669"/>
    <property type="project" value="TreeGrafter"/>
</dbReference>
<evidence type="ECO:0000313" key="6">
    <source>
        <dbReference type="Proteomes" id="UP000886653"/>
    </source>
</evidence>
<dbReference type="GO" id="GO:0004792">
    <property type="term" value="F:thiosulfate-cyanide sulfurtransferase activity"/>
    <property type="evidence" value="ECO:0007669"/>
    <property type="project" value="TreeGrafter"/>
</dbReference>
<feature type="transmembrane region" description="Helical" evidence="3">
    <location>
        <begin position="81"/>
        <end position="100"/>
    </location>
</feature>
<keyword evidence="6" id="KW-1185">Reference proteome</keyword>